<dbReference type="Pfam" id="PF07729">
    <property type="entry name" value="FCD"/>
    <property type="match status" value="1"/>
</dbReference>
<evidence type="ECO:0000259" key="4">
    <source>
        <dbReference type="PROSITE" id="PS50949"/>
    </source>
</evidence>
<keyword evidence="3" id="KW-0804">Transcription</keyword>
<organism evidence="5 6">
    <name type="scientific">Eisenbergiella tayi</name>
    <dbReference type="NCBI Taxonomy" id="1432052"/>
    <lineage>
        <taxon>Bacteria</taxon>
        <taxon>Bacillati</taxon>
        <taxon>Bacillota</taxon>
        <taxon>Clostridia</taxon>
        <taxon>Lachnospirales</taxon>
        <taxon>Lachnospiraceae</taxon>
        <taxon>Eisenbergiella</taxon>
    </lineage>
</organism>
<dbReference type="EMBL" id="MCGI01000008">
    <property type="protein sequence ID" value="ODM02748.1"/>
    <property type="molecule type" value="Genomic_DNA"/>
</dbReference>
<keyword evidence="1" id="KW-0805">Transcription regulation</keyword>
<dbReference type="PROSITE" id="PS50949">
    <property type="entry name" value="HTH_GNTR"/>
    <property type="match status" value="1"/>
</dbReference>
<keyword evidence="5" id="KW-0670">Pyruvate</keyword>
<dbReference type="InterPro" id="IPR000524">
    <property type="entry name" value="Tscrpt_reg_HTH_GntR"/>
</dbReference>
<evidence type="ECO:0000313" key="6">
    <source>
        <dbReference type="Proteomes" id="UP000095003"/>
    </source>
</evidence>
<dbReference type="PRINTS" id="PR00035">
    <property type="entry name" value="HTHGNTR"/>
</dbReference>
<dbReference type="Proteomes" id="UP000095003">
    <property type="component" value="Unassembled WGS sequence"/>
</dbReference>
<dbReference type="SUPFAM" id="SSF46785">
    <property type="entry name" value="Winged helix' DNA-binding domain"/>
    <property type="match status" value="1"/>
</dbReference>
<dbReference type="InterPro" id="IPR008920">
    <property type="entry name" value="TF_FadR/GntR_C"/>
</dbReference>
<dbReference type="PANTHER" id="PTHR43537">
    <property type="entry name" value="TRANSCRIPTIONAL REGULATOR, GNTR FAMILY"/>
    <property type="match status" value="1"/>
</dbReference>
<accession>A0A1E3A1X8</accession>
<dbReference type="RefSeq" id="WP_069159353.1">
    <property type="nucleotide sequence ID" value="NZ_MCGI01000008.1"/>
</dbReference>
<evidence type="ECO:0000256" key="1">
    <source>
        <dbReference type="ARBA" id="ARBA00023015"/>
    </source>
</evidence>
<proteinExistence type="predicted"/>
<dbReference type="Gene3D" id="1.20.120.530">
    <property type="entry name" value="GntR ligand-binding domain-like"/>
    <property type="match status" value="1"/>
</dbReference>
<name>A0A1E3A1X8_9FIRM</name>
<evidence type="ECO:0000256" key="2">
    <source>
        <dbReference type="ARBA" id="ARBA00023125"/>
    </source>
</evidence>
<dbReference type="CDD" id="cd07377">
    <property type="entry name" value="WHTH_GntR"/>
    <property type="match status" value="1"/>
</dbReference>
<dbReference type="AlphaFoldDB" id="A0A1E3A1X8"/>
<keyword evidence="2" id="KW-0238">DNA-binding</keyword>
<dbReference type="PANTHER" id="PTHR43537:SF5">
    <property type="entry name" value="UXU OPERON TRANSCRIPTIONAL REGULATOR"/>
    <property type="match status" value="1"/>
</dbReference>
<dbReference type="InterPro" id="IPR036388">
    <property type="entry name" value="WH-like_DNA-bd_sf"/>
</dbReference>
<comment type="caution">
    <text evidence="5">The sequence shown here is derived from an EMBL/GenBank/DDBJ whole genome shotgun (WGS) entry which is preliminary data.</text>
</comment>
<evidence type="ECO:0000256" key="3">
    <source>
        <dbReference type="ARBA" id="ARBA00023163"/>
    </source>
</evidence>
<gene>
    <name evidence="5" type="primary">pdhR</name>
    <name evidence="5" type="ORF">BEH84_05979</name>
</gene>
<reference evidence="5 6" key="1">
    <citation type="submission" date="2016-07" db="EMBL/GenBank/DDBJ databases">
        <title>Characterization of isolates of Eisenbergiella tayi derived from blood cultures, using whole genome sequencing.</title>
        <authorList>
            <person name="Burdz T."/>
            <person name="Wiebe D."/>
            <person name="Huynh C."/>
            <person name="Bernard K."/>
        </authorList>
    </citation>
    <scope>NUCLEOTIDE SEQUENCE [LARGE SCALE GENOMIC DNA]</scope>
    <source>
        <strain evidence="5 6">NML 120489</strain>
    </source>
</reference>
<evidence type="ECO:0000313" key="5">
    <source>
        <dbReference type="EMBL" id="ODM02748.1"/>
    </source>
</evidence>
<dbReference type="Pfam" id="PF00392">
    <property type="entry name" value="GntR"/>
    <property type="match status" value="1"/>
</dbReference>
<dbReference type="SUPFAM" id="SSF48008">
    <property type="entry name" value="GntR ligand-binding domain-like"/>
    <property type="match status" value="1"/>
</dbReference>
<dbReference type="SMART" id="SM00345">
    <property type="entry name" value="HTH_GNTR"/>
    <property type="match status" value="1"/>
</dbReference>
<protein>
    <submittedName>
        <fullName evidence="5">Pyruvate dehydrogenase complex repressor</fullName>
    </submittedName>
</protein>
<dbReference type="InterPro" id="IPR011711">
    <property type="entry name" value="GntR_C"/>
</dbReference>
<dbReference type="GO" id="GO:0003700">
    <property type="term" value="F:DNA-binding transcription factor activity"/>
    <property type="evidence" value="ECO:0007669"/>
    <property type="project" value="InterPro"/>
</dbReference>
<dbReference type="PATRIC" id="fig|1432052.3.peg.6605"/>
<feature type="domain" description="HTH gntR-type" evidence="4">
    <location>
        <begin position="9"/>
        <end position="77"/>
    </location>
</feature>
<sequence length="231" mass="26806">MAIQKISRDSISDQVFVQMKEQILEGEWKPGEKIPSENELARQFGVSRVTVRNALQKLSALELLETRFGEGSFVRSSDAASVMSPLIPAAYFNDNGMEEILQLRRMIEGPVCGEACRRASEEDVKELEYFFKKMEATKDYLPEFARFDYLFHIKMARIAGNSIIMRIYDIMNEVMKCSFEKVVQARGNRAGLYYHGRIVDAFERKDDEAAEKIMDEHMKELYESFFNDFRD</sequence>
<dbReference type="Gene3D" id="1.10.10.10">
    <property type="entry name" value="Winged helix-like DNA-binding domain superfamily/Winged helix DNA-binding domain"/>
    <property type="match status" value="1"/>
</dbReference>
<dbReference type="SMART" id="SM00895">
    <property type="entry name" value="FCD"/>
    <property type="match status" value="1"/>
</dbReference>
<dbReference type="GO" id="GO:0003677">
    <property type="term" value="F:DNA binding"/>
    <property type="evidence" value="ECO:0007669"/>
    <property type="project" value="UniProtKB-KW"/>
</dbReference>
<dbReference type="InterPro" id="IPR036390">
    <property type="entry name" value="WH_DNA-bd_sf"/>
</dbReference>